<dbReference type="EMBL" id="JAANQT010000450">
    <property type="protein sequence ID" value="KAG1310907.1"/>
    <property type="molecule type" value="Genomic_DNA"/>
</dbReference>
<protein>
    <recommendedName>
        <fullName evidence="1">Tc1-like transposase DDE domain-containing protein</fullName>
    </recommendedName>
</protein>
<dbReference type="Gene3D" id="3.30.420.10">
    <property type="entry name" value="Ribonuclease H-like superfamily/Ribonuclease H"/>
    <property type="match status" value="1"/>
</dbReference>
<evidence type="ECO:0000313" key="2">
    <source>
        <dbReference type="EMBL" id="KAG1310907.1"/>
    </source>
</evidence>
<name>A0A9P6XDI5_RHIOR</name>
<accession>A0A9P6XDI5</accession>
<evidence type="ECO:0000313" key="3">
    <source>
        <dbReference type="Proteomes" id="UP000716291"/>
    </source>
</evidence>
<reference evidence="2" key="1">
    <citation type="journal article" date="2020" name="Microb. Genom.">
        <title>Genetic diversity of clinical and environmental Mucorales isolates obtained from an investigation of mucormycosis cases among solid organ transplant recipients.</title>
        <authorList>
            <person name="Nguyen M.H."/>
            <person name="Kaul D."/>
            <person name="Muto C."/>
            <person name="Cheng S.J."/>
            <person name="Richter R.A."/>
            <person name="Bruno V.M."/>
            <person name="Liu G."/>
            <person name="Beyhan S."/>
            <person name="Sundermann A.J."/>
            <person name="Mounaud S."/>
            <person name="Pasculle A.W."/>
            <person name="Nierman W.C."/>
            <person name="Driscoll E."/>
            <person name="Cumbie R."/>
            <person name="Clancy C.J."/>
            <person name="Dupont C.L."/>
        </authorList>
    </citation>
    <scope>NUCLEOTIDE SEQUENCE</scope>
    <source>
        <strain evidence="2">GL11</strain>
    </source>
</reference>
<feature type="domain" description="Tc1-like transposase DDE" evidence="1">
    <location>
        <begin position="1"/>
        <end position="58"/>
    </location>
</feature>
<dbReference type="InterPro" id="IPR038717">
    <property type="entry name" value="Tc1-like_DDE_dom"/>
</dbReference>
<dbReference type="Pfam" id="PF13358">
    <property type="entry name" value="DDE_3"/>
    <property type="match status" value="1"/>
</dbReference>
<dbReference type="GO" id="GO:0003676">
    <property type="term" value="F:nucleic acid binding"/>
    <property type="evidence" value="ECO:0007669"/>
    <property type="project" value="InterPro"/>
</dbReference>
<dbReference type="InterPro" id="IPR036397">
    <property type="entry name" value="RNaseH_sf"/>
</dbReference>
<evidence type="ECO:0000259" key="1">
    <source>
        <dbReference type="Pfam" id="PF13358"/>
    </source>
</evidence>
<dbReference type="AlphaFoldDB" id="A0A9P6XDI5"/>
<comment type="caution">
    <text evidence="2">The sequence shown here is derived from an EMBL/GenBank/DDBJ whole genome shotgun (WGS) entry which is preliminary data.</text>
</comment>
<organism evidence="2 3">
    <name type="scientific">Rhizopus oryzae</name>
    <name type="common">Mucormycosis agent</name>
    <name type="synonym">Rhizopus arrhizus var. delemar</name>
    <dbReference type="NCBI Taxonomy" id="64495"/>
    <lineage>
        <taxon>Eukaryota</taxon>
        <taxon>Fungi</taxon>
        <taxon>Fungi incertae sedis</taxon>
        <taxon>Mucoromycota</taxon>
        <taxon>Mucoromycotina</taxon>
        <taxon>Mucoromycetes</taxon>
        <taxon>Mucorales</taxon>
        <taxon>Mucorineae</taxon>
        <taxon>Rhizopodaceae</taxon>
        <taxon>Rhizopus</taxon>
    </lineage>
</organism>
<gene>
    <name evidence="2" type="ORF">G6F64_004213</name>
</gene>
<keyword evidence="3" id="KW-1185">Reference proteome</keyword>
<sequence>MDKAPIHTAKEIDELITRRGYKPIYLLSYSPELNPIEQFWAIAKNKFKRSKFEDKKELTIRITEAWDSVPSNHLQPLYNIL</sequence>
<dbReference type="OrthoDB" id="2390834at2759"/>
<proteinExistence type="predicted"/>
<dbReference type="Proteomes" id="UP000716291">
    <property type="component" value="Unassembled WGS sequence"/>
</dbReference>